<dbReference type="InterPro" id="IPR006498">
    <property type="entry name" value="Tail_tube"/>
</dbReference>
<dbReference type="Proteomes" id="UP000184123">
    <property type="component" value="Unassembled WGS sequence"/>
</dbReference>
<evidence type="ECO:0000313" key="2">
    <source>
        <dbReference type="EMBL" id="SHM64474.1"/>
    </source>
</evidence>
<dbReference type="AlphaFoldDB" id="A0A1M7KGK4"/>
<gene>
    <name evidence="1" type="primary">FII</name>
    <name evidence="1" type="ORF">HCU01_33520</name>
    <name evidence="2" type="ORF">SAMN05660971_03502</name>
</gene>
<dbReference type="OrthoDB" id="3078668at2"/>
<evidence type="ECO:0000313" key="4">
    <source>
        <dbReference type="Proteomes" id="UP000321726"/>
    </source>
</evidence>
<name>A0A1M7KGK4_9GAMM</name>
<dbReference type="Pfam" id="PF04985">
    <property type="entry name" value="Phage_tube"/>
    <property type="match status" value="1"/>
</dbReference>
<dbReference type="Proteomes" id="UP000321726">
    <property type="component" value="Unassembled WGS sequence"/>
</dbReference>
<reference evidence="2 3" key="1">
    <citation type="submission" date="2016-11" db="EMBL/GenBank/DDBJ databases">
        <authorList>
            <person name="Jaros S."/>
            <person name="Januszkiewicz K."/>
            <person name="Wedrychowicz H."/>
        </authorList>
    </citation>
    <scope>NUCLEOTIDE SEQUENCE [LARGE SCALE GENOMIC DNA]</scope>
    <source>
        <strain evidence="2 3">DSM 4740</strain>
    </source>
</reference>
<dbReference type="STRING" id="44933.SAMN05660971_03502"/>
<evidence type="ECO:0000313" key="1">
    <source>
        <dbReference type="EMBL" id="GEN25403.1"/>
    </source>
</evidence>
<proteinExistence type="predicted"/>
<evidence type="ECO:0000313" key="3">
    <source>
        <dbReference type="Proteomes" id="UP000184123"/>
    </source>
</evidence>
<accession>A0A1M7KGK4</accession>
<dbReference type="EMBL" id="FRCA01000010">
    <property type="protein sequence ID" value="SHM64474.1"/>
    <property type="molecule type" value="Genomic_DNA"/>
</dbReference>
<keyword evidence="4" id="KW-1185">Reference proteome</keyword>
<dbReference type="RefSeq" id="WP_073436502.1">
    <property type="nucleotide sequence ID" value="NZ_BJXU01000144.1"/>
</dbReference>
<organism evidence="2 3">
    <name type="scientific">Halomonas cupida</name>
    <dbReference type="NCBI Taxonomy" id="44933"/>
    <lineage>
        <taxon>Bacteria</taxon>
        <taxon>Pseudomonadati</taxon>
        <taxon>Pseudomonadota</taxon>
        <taxon>Gammaproteobacteria</taxon>
        <taxon>Oceanospirillales</taxon>
        <taxon>Halomonadaceae</taxon>
        <taxon>Halomonas</taxon>
    </lineage>
</organism>
<reference evidence="1 4" key="2">
    <citation type="submission" date="2019-07" db="EMBL/GenBank/DDBJ databases">
        <title>Whole genome shotgun sequence of Halomonas cupida NBRC 102219.</title>
        <authorList>
            <person name="Hosoyama A."/>
            <person name="Uohara A."/>
            <person name="Ohji S."/>
            <person name="Ichikawa N."/>
        </authorList>
    </citation>
    <scope>NUCLEOTIDE SEQUENCE [LARGE SCALE GENOMIC DNA]</scope>
    <source>
        <strain evidence="1 4">NBRC 102219</strain>
    </source>
</reference>
<dbReference type="NCBIfam" id="TIGR01611">
    <property type="entry name" value="tail_tube"/>
    <property type="match status" value="1"/>
</dbReference>
<sequence>MALPHILKDFNLFGDGHNWQGKIPTLTLPELSRRMSEYEGGGMDGPVEVDLGQEMIEFEWTAGGMLAEVYDTFGSPIHDAAMLRFVGSYESDEDGQVIPVEIVVRGRHKTIAMGEASKGDNNQKTVTTTCSYYKLTINGQEKIEIDLPGYVFRVNGTDRLAERRQALGL</sequence>
<dbReference type="EMBL" id="BJXU01000144">
    <property type="protein sequence ID" value="GEN25403.1"/>
    <property type="molecule type" value="Genomic_DNA"/>
</dbReference>
<protein>
    <submittedName>
        <fullName evidence="1">Major tail tube protein</fullName>
    </submittedName>
</protein>